<sequence length="85" mass="9301">MKKTDIAMVILIAGVGVAIGYIVASNISFLKVPESATKVQTIREISPDVEKPNPAIFNNNAINPTVEIFVGQDAAKQRKDVEWLY</sequence>
<accession>A0A8F1SB90</accession>
<keyword evidence="1" id="KW-0472">Membrane</keyword>
<feature type="transmembrane region" description="Helical" evidence="1">
    <location>
        <begin position="6"/>
        <end position="24"/>
    </location>
</feature>
<evidence type="ECO:0000256" key="1">
    <source>
        <dbReference type="SAM" id="Phobius"/>
    </source>
</evidence>
<dbReference type="EMBL" id="CP076460">
    <property type="protein sequence ID" value="QWQ32393.1"/>
    <property type="molecule type" value="Genomic_DNA"/>
</dbReference>
<dbReference type="Proteomes" id="UP000679129">
    <property type="component" value="Chromosome"/>
</dbReference>
<evidence type="ECO:0000313" key="2">
    <source>
        <dbReference type="EMBL" id="QWQ32393.1"/>
    </source>
</evidence>
<keyword evidence="1" id="KW-1133">Transmembrane helix</keyword>
<protein>
    <submittedName>
        <fullName evidence="2">Uncharacterized protein</fullName>
    </submittedName>
</protein>
<evidence type="ECO:0000313" key="3">
    <source>
        <dbReference type="Proteomes" id="UP000679129"/>
    </source>
</evidence>
<keyword evidence="1" id="KW-0812">Transmembrane</keyword>
<dbReference type="AlphaFoldDB" id="A0A8F1SB90"/>
<reference evidence="2" key="1">
    <citation type="submission" date="2021-06" db="EMBL/GenBank/DDBJ databases">
        <title>An adapted protocol for Saccharibacteria cultivation: two new species join this phylum of Candidate Phyla Radiations.</title>
        <authorList>
            <person name="Ibrahim A."/>
            <person name="Maatouk M."/>
            <person name="Zgheib R."/>
            <person name="Haddad G."/>
            <person name="Bou Khalil J."/>
            <person name="Raoult D."/>
            <person name="Bittar F."/>
        </authorList>
    </citation>
    <scope>NUCLEOTIDE SEQUENCE</scope>
    <source>
        <strain evidence="2">IHU1</strain>
    </source>
</reference>
<gene>
    <name evidence="2" type="ORF">KOY48_00655</name>
</gene>
<dbReference type="KEGG" id="mnd:KOY48_00655"/>
<proteinExistence type="predicted"/>
<name>A0A8F1SB90_9BACT</name>
<organism evidence="2 3">
    <name type="scientific">Candidatus Minimicrobia naudis</name>
    <dbReference type="NCBI Taxonomy" id="2841263"/>
    <lineage>
        <taxon>Bacteria</taxon>
        <taxon>Candidatus Saccharimonadota</taxon>
        <taxon>Candidatus Saccharimonadota incertae sedis</taxon>
        <taxon>Candidatus Minimicrobia</taxon>
    </lineage>
</organism>
<keyword evidence="3" id="KW-1185">Reference proteome</keyword>